<comment type="caution">
    <text evidence="2">The sequence shown here is derived from an EMBL/GenBank/DDBJ whole genome shotgun (WGS) entry which is preliminary data.</text>
</comment>
<dbReference type="AlphaFoldDB" id="A0A834LWU5"/>
<accession>A0A834LWU5</accession>
<organism evidence="2 3">
    <name type="scientific">Rhynchophorus ferrugineus</name>
    <name type="common">Red palm weevil</name>
    <name type="synonym">Curculio ferrugineus</name>
    <dbReference type="NCBI Taxonomy" id="354439"/>
    <lineage>
        <taxon>Eukaryota</taxon>
        <taxon>Metazoa</taxon>
        <taxon>Ecdysozoa</taxon>
        <taxon>Arthropoda</taxon>
        <taxon>Hexapoda</taxon>
        <taxon>Insecta</taxon>
        <taxon>Pterygota</taxon>
        <taxon>Neoptera</taxon>
        <taxon>Endopterygota</taxon>
        <taxon>Coleoptera</taxon>
        <taxon>Polyphaga</taxon>
        <taxon>Cucujiformia</taxon>
        <taxon>Curculionidae</taxon>
        <taxon>Dryophthorinae</taxon>
        <taxon>Rhynchophorus</taxon>
    </lineage>
</organism>
<gene>
    <name evidence="2" type="ORF">GWI33_003965</name>
</gene>
<keyword evidence="3" id="KW-1185">Reference proteome</keyword>
<proteinExistence type="predicted"/>
<protein>
    <submittedName>
        <fullName evidence="2">Uncharacterized protein</fullName>
    </submittedName>
</protein>
<dbReference type="EMBL" id="JAACXV010023732">
    <property type="protein sequence ID" value="KAF7262856.1"/>
    <property type="molecule type" value="Genomic_DNA"/>
</dbReference>
<sequence length="100" mass="11395">MRKHFPNKQTTAMPPGSAKNGIHQYSPHGIRLRGSLNSEKRSTFTATAERERERDPEYFGFLIKKATGTNGLMITADWEDTGARTLFDVCVCMQFRNRSK</sequence>
<name>A0A834LWU5_RHYFE</name>
<evidence type="ECO:0000313" key="2">
    <source>
        <dbReference type="EMBL" id="KAF7262856.1"/>
    </source>
</evidence>
<reference evidence="2" key="1">
    <citation type="submission" date="2020-08" db="EMBL/GenBank/DDBJ databases">
        <title>Genome sequencing and assembly of the red palm weevil Rhynchophorus ferrugineus.</title>
        <authorList>
            <person name="Dias G.B."/>
            <person name="Bergman C.M."/>
            <person name="Manee M."/>
        </authorList>
    </citation>
    <scope>NUCLEOTIDE SEQUENCE</scope>
    <source>
        <strain evidence="2">AA-2017</strain>
        <tissue evidence="2">Whole larva</tissue>
    </source>
</reference>
<evidence type="ECO:0000256" key="1">
    <source>
        <dbReference type="SAM" id="MobiDB-lite"/>
    </source>
</evidence>
<dbReference type="Proteomes" id="UP000625711">
    <property type="component" value="Unassembled WGS sequence"/>
</dbReference>
<feature type="compositionally biased region" description="Basic and acidic residues" evidence="1">
    <location>
        <begin position="38"/>
        <end position="53"/>
    </location>
</feature>
<feature type="region of interest" description="Disordered" evidence="1">
    <location>
        <begin position="1"/>
        <end position="53"/>
    </location>
</feature>
<evidence type="ECO:0000313" key="3">
    <source>
        <dbReference type="Proteomes" id="UP000625711"/>
    </source>
</evidence>